<evidence type="ECO:0000256" key="1">
    <source>
        <dbReference type="SAM" id="MobiDB-lite"/>
    </source>
</evidence>
<evidence type="ECO:0000313" key="3">
    <source>
        <dbReference type="Proteomes" id="UP000475325"/>
    </source>
</evidence>
<feature type="compositionally biased region" description="Polar residues" evidence="1">
    <location>
        <begin position="1"/>
        <end position="14"/>
    </location>
</feature>
<evidence type="ECO:0000313" key="2">
    <source>
        <dbReference type="EMBL" id="KAF3099955.1"/>
    </source>
</evidence>
<feature type="compositionally biased region" description="Polar residues" evidence="1">
    <location>
        <begin position="24"/>
        <end position="39"/>
    </location>
</feature>
<protein>
    <submittedName>
        <fullName evidence="2">Uncharacterized protein</fullName>
    </submittedName>
</protein>
<proteinExistence type="predicted"/>
<dbReference type="Proteomes" id="UP000475325">
    <property type="component" value="Unassembled WGS sequence"/>
</dbReference>
<name>A0A7C8NAV9_ORBOL</name>
<feature type="region of interest" description="Disordered" evidence="1">
    <location>
        <begin position="1"/>
        <end position="86"/>
    </location>
</feature>
<gene>
    <name evidence="2" type="ORF">TWF102_005374</name>
</gene>
<dbReference type="EMBL" id="WIQW01000027">
    <property type="protein sequence ID" value="KAF3099955.1"/>
    <property type="molecule type" value="Genomic_DNA"/>
</dbReference>
<comment type="caution">
    <text evidence="2">The sequence shown here is derived from an EMBL/GenBank/DDBJ whole genome shotgun (WGS) entry which is preliminary data.</text>
</comment>
<dbReference type="AlphaFoldDB" id="A0A7C8NAV9"/>
<reference evidence="2 3" key="1">
    <citation type="submission" date="2019-06" db="EMBL/GenBank/DDBJ databases">
        <authorList>
            <person name="Palmer J.M."/>
        </authorList>
    </citation>
    <scope>NUCLEOTIDE SEQUENCE [LARGE SCALE GENOMIC DNA]</scope>
    <source>
        <strain evidence="2 3">TWF102</strain>
    </source>
</reference>
<sequence>MSGNTWPSSESTQLLHEDAKIVNRPNSVNTSAKRSSQSDLDIPPPNPTKRRRYPVKNPKASQPKTPSPERPLPRTPPPKVPQLRSPVKIIPRQIKPKPPAVGAINRAKSLAASINQKSIFPQNAVSAVVDNTAETTSSNIWKRNIIFTNKEFQIHVYRAKKPFYIKKCGYPYIYYYNNAHPTAVYPVRNMGQNQKELEIVQSCSGSSHIINVLTYGSIGHILLNVFQTQDLNQIYSFQELREEVIWYIAREVRLIMSLDSPTYVKGTKALSHIRIYRLVYPKANAHQLLEGINFRHGLDIVLNTMSCQ</sequence>
<accession>A0A7C8NAV9</accession>
<organism evidence="2 3">
    <name type="scientific">Orbilia oligospora</name>
    <name type="common">Nematode-trapping fungus</name>
    <name type="synonym">Arthrobotrys oligospora</name>
    <dbReference type="NCBI Taxonomy" id="2813651"/>
    <lineage>
        <taxon>Eukaryota</taxon>
        <taxon>Fungi</taxon>
        <taxon>Dikarya</taxon>
        <taxon>Ascomycota</taxon>
        <taxon>Pezizomycotina</taxon>
        <taxon>Orbiliomycetes</taxon>
        <taxon>Orbiliales</taxon>
        <taxon>Orbiliaceae</taxon>
        <taxon>Orbilia</taxon>
    </lineage>
</organism>
<feature type="compositionally biased region" description="Pro residues" evidence="1">
    <location>
        <begin position="65"/>
        <end position="80"/>
    </location>
</feature>